<dbReference type="SUPFAM" id="SSF161098">
    <property type="entry name" value="MetI-like"/>
    <property type="match status" value="1"/>
</dbReference>
<evidence type="ECO:0000256" key="7">
    <source>
        <dbReference type="RuleBase" id="RU363032"/>
    </source>
</evidence>
<evidence type="ECO:0000256" key="6">
    <source>
        <dbReference type="ARBA" id="ARBA00023136"/>
    </source>
</evidence>
<accession>A0ABD5VBB7</accession>
<comment type="subcellular location">
    <subcellularLocation>
        <location evidence="1 7">Cell membrane</location>
        <topology evidence="1 7">Multi-pass membrane protein</topology>
    </subcellularLocation>
</comment>
<keyword evidence="10" id="KW-1185">Reference proteome</keyword>
<keyword evidence="6 7" id="KW-0472">Membrane</keyword>
<dbReference type="InterPro" id="IPR045621">
    <property type="entry name" value="BPD_transp_1_N"/>
</dbReference>
<feature type="transmembrane region" description="Helical" evidence="7">
    <location>
        <begin position="105"/>
        <end position="126"/>
    </location>
</feature>
<feature type="domain" description="ABC transmembrane type-1" evidence="8">
    <location>
        <begin position="99"/>
        <end position="341"/>
    </location>
</feature>
<gene>
    <name evidence="9" type="ORF">ACFQGB_05585</name>
</gene>
<proteinExistence type="inferred from homology"/>
<evidence type="ECO:0000256" key="4">
    <source>
        <dbReference type="ARBA" id="ARBA00022692"/>
    </source>
</evidence>
<reference evidence="9 10" key="1">
    <citation type="journal article" date="2019" name="Int. J. Syst. Evol. Microbiol.">
        <title>The Global Catalogue of Microorganisms (GCM) 10K type strain sequencing project: providing services to taxonomists for standard genome sequencing and annotation.</title>
        <authorList>
            <consortium name="The Broad Institute Genomics Platform"/>
            <consortium name="The Broad Institute Genome Sequencing Center for Infectious Disease"/>
            <person name="Wu L."/>
            <person name="Ma J."/>
        </authorList>
    </citation>
    <scope>NUCLEOTIDE SEQUENCE [LARGE SCALE GENOMIC DNA]</scope>
    <source>
        <strain evidence="9 10">GX26</strain>
    </source>
</reference>
<dbReference type="Pfam" id="PF00528">
    <property type="entry name" value="BPD_transp_1"/>
    <property type="match status" value="1"/>
</dbReference>
<dbReference type="Pfam" id="PF19300">
    <property type="entry name" value="BPD_transp_1_N"/>
    <property type="match status" value="1"/>
</dbReference>
<name>A0ABD5VBB7_9EURY</name>
<dbReference type="InterPro" id="IPR035906">
    <property type="entry name" value="MetI-like_sf"/>
</dbReference>
<sequence>MSRWSYFARRLILAVPVVLFGTTLTFMIIYLGPIDPVSAIVGPQGPTQAYEQIEAQLGLNKPLFGQYIDFLVDLAMFNLGESWVIQPDTKAMELIGSFAPRTLWLGFWSVLLPLFVGIPLGFYAGLNPNTWSDYLASLGGIVWRSMPNFWLGVILLAGLSQDNVLLGFNWKTFIVDTGVIGAPPLDFYNVEGVTRIKVGGSTLFRLPFKFKFETFLEAIKRILPPAVVLGSASMGNEMRLGRTAVLETVNSNYVETARAKGLSNGKIVWKHVFRNALIPLVPIILNEAFLLIGGSVILETIFGINGLGWLFFQAVTNADLPLAGSLMYIFILIIVFLNILQDFLYTIIDPRVGYDK</sequence>
<dbReference type="Proteomes" id="UP001596395">
    <property type="component" value="Unassembled WGS sequence"/>
</dbReference>
<dbReference type="InterPro" id="IPR000515">
    <property type="entry name" value="MetI-like"/>
</dbReference>
<protein>
    <submittedName>
        <fullName evidence="9">ABC transporter permease</fullName>
    </submittedName>
</protein>
<dbReference type="PROSITE" id="PS50928">
    <property type="entry name" value="ABC_TM1"/>
    <property type="match status" value="1"/>
</dbReference>
<evidence type="ECO:0000313" key="10">
    <source>
        <dbReference type="Proteomes" id="UP001596395"/>
    </source>
</evidence>
<evidence type="ECO:0000313" key="9">
    <source>
        <dbReference type="EMBL" id="MFC6952326.1"/>
    </source>
</evidence>
<evidence type="ECO:0000256" key="3">
    <source>
        <dbReference type="ARBA" id="ARBA00022475"/>
    </source>
</evidence>
<keyword evidence="3" id="KW-1003">Cell membrane</keyword>
<keyword evidence="4 7" id="KW-0812">Transmembrane</keyword>
<dbReference type="PANTHER" id="PTHR43163">
    <property type="entry name" value="DIPEPTIDE TRANSPORT SYSTEM PERMEASE PROTEIN DPPB-RELATED"/>
    <property type="match status" value="1"/>
</dbReference>
<dbReference type="Gene3D" id="1.10.3720.10">
    <property type="entry name" value="MetI-like"/>
    <property type="match status" value="1"/>
</dbReference>
<feature type="transmembrane region" description="Helical" evidence="7">
    <location>
        <begin position="12"/>
        <end position="32"/>
    </location>
</feature>
<keyword evidence="5 7" id="KW-1133">Transmembrane helix</keyword>
<keyword evidence="2 7" id="KW-0813">Transport</keyword>
<evidence type="ECO:0000256" key="2">
    <source>
        <dbReference type="ARBA" id="ARBA00022448"/>
    </source>
</evidence>
<evidence type="ECO:0000256" key="1">
    <source>
        <dbReference type="ARBA" id="ARBA00004651"/>
    </source>
</evidence>
<dbReference type="RefSeq" id="WP_336349310.1">
    <property type="nucleotide sequence ID" value="NZ_JAZAQL010000001.1"/>
</dbReference>
<comment type="caution">
    <text evidence="9">The sequence shown here is derived from an EMBL/GenBank/DDBJ whole genome shotgun (WGS) entry which is preliminary data.</text>
</comment>
<dbReference type="GO" id="GO:0005886">
    <property type="term" value="C:plasma membrane"/>
    <property type="evidence" value="ECO:0007669"/>
    <property type="project" value="UniProtKB-SubCell"/>
</dbReference>
<evidence type="ECO:0000256" key="5">
    <source>
        <dbReference type="ARBA" id="ARBA00022989"/>
    </source>
</evidence>
<dbReference type="AlphaFoldDB" id="A0ABD5VBB7"/>
<comment type="similarity">
    <text evidence="7">Belongs to the binding-protein-dependent transport system permease family.</text>
</comment>
<dbReference type="EMBL" id="JBHSXN010000001">
    <property type="protein sequence ID" value="MFC6952326.1"/>
    <property type="molecule type" value="Genomic_DNA"/>
</dbReference>
<dbReference type="CDD" id="cd06261">
    <property type="entry name" value="TM_PBP2"/>
    <property type="match status" value="1"/>
</dbReference>
<organism evidence="9 10">
    <name type="scientific">Halorubellus litoreus</name>
    <dbReference type="NCBI Taxonomy" id="755308"/>
    <lineage>
        <taxon>Archaea</taxon>
        <taxon>Methanobacteriati</taxon>
        <taxon>Methanobacteriota</taxon>
        <taxon>Stenosarchaea group</taxon>
        <taxon>Halobacteria</taxon>
        <taxon>Halobacteriales</taxon>
        <taxon>Halorubellaceae</taxon>
        <taxon>Halorubellus</taxon>
    </lineage>
</organism>
<evidence type="ECO:0000259" key="8">
    <source>
        <dbReference type="PROSITE" id="PS50928"/>
    </source>
</evidence>
<dbReference type="PANTHER" id="PTHR43163:SF6">
    <property type="entry name" value="DIPEPTIDE TRANSPORT SYSTEM PERMEASE PROTEIN DPPB-RELATED"/>
    <property type="match status" value="1"/>
</dbReference>
<feature type="transmembrane region" description="Helical" evidence="7">
    <location>
        <begin position="288"/>
        <end position="312"/>
    </location>
</feature>
<feature type="transmembrane region" description="Helical" evidence="7">
    <location>
        <begin position="327"/>
        <end position="348"/>
    </location>
</feature>